<protein>
    <submittedName>
        <fullName evidence="1">Uncharacterized protein</fullName>
    </submittedName>
</protein>
<accession>A0A5J6LIR1</accession>
<dbReference type="AlphaFoldDB" id="A0A5J6LIR1"/>
<sequence>MSGCYNSGDFKKYFNENMQALGLPVPSTLFDSYNTALAHAIVMVDALRTLGKGATVAELIGATTGLEKLKVAATFGASAYVGAIIGSIAVASGRSLGCGSRISDLFVFTHQHNLHFKGINTFYTQNPQVIDKDHSFRNSFGIRAKKSPLSFEYA</sequence>
<reference evidence="1 2" key="1">
    <citation type="submission" date="2019-09" db="EMBL/GenBank/DDBJ databases">
        <title>Nitrincola iocasae sp. nov., a bacterium isolated from the sediment collected at a cold seep field in South China Sea.</title>
        <authorList>
            <person name="Zhang H."/>
            <person name="Wang H."/>
            <person name="Li C."/>
        </authorList>
    </citation>
    <scope>NUCLEOTIDE SEQUENCE [LARGE SCALE GENOMIC DNA]</scope>
    <source>
        <strain evidence="1 2">KXZD1103</strain>
    </source>
</reference>
<gene>
    <name evidence="1" type="ORF">F5I99_04015</name>
</gene>
<evidence type="ECO:0000313" key="2">
    <source>
        <dbReference type="Proteomes" id="UP000325606"/>
    </source>
</evidence>
<proteinExistence type="predicted"/>
<organism evidence="1 2">
    <name type="scientific">Nitrincola iocasae</name>
    <dbReference type="NCBI Taxonomy" id="2614693"/>
    <lineage>
        <taxon>Bacteria</taxon>
        <taxon>Pseudomonadati</taxon>
        <taxon>Pseudomonadota</taxon>
        <taxon>Gammaproteobacteria</taxon>
        <taxon>Oceanospirillales</taxon>
        <taxon>Oceanospirillaceae</taxon>
        <taxon>Nitrincola</taxon>
    </lineage>
</organism>
<dbReference type="Proteomes" id="UP000325606">
    <property type="component" value="Chromosome"/>
</dbReference>
<dbReference type="KEGG" id="nik:F5I99_04015"/>
<evidence type="ECO:0000313" key="1">
    <source>
        <dbReference type="EMBL" id="QEW08489.1"/>
    </source>
</evidence>
<name>A0A5J6LIR1_9GAMM</name>
<dbReference type="EMBL" id="CP044222">
    <property type="protein sequence ID" value="QEW08489.1"/>
    <property type="molecule type" value="Genomic_DNA"/>
</dbReference>
<keyword evidence="2" id="KW-1185">Reference proteome</keyword>